<keyword evidence="7" id="KW-1185">Reference proteome</keyword>
<dbReference type="PROSITE" id="PS51935">
    <property type="entry name" value="NLPC_P60"/>
    <property type="match status" value="1"/>
</dbReference>
<dbReference type="InterPro" id="IPR041382">
    <property type="entry name" value="SH3_16"/>
</dbReference>
<evidence type="ECO:0000313" key="6">
    <source>
        <dbReference type="EMBL" id="GFE64711.1"/>
    </source>
</evidence>
<dbReference type="OrthoDB" id="9813368at2"/>
<evidence type="ECO:0000256" key="2">
    <source>
        <dbReference type="ARBA" id="ARBA00022670"/>
    </source>
</evidence>
<reference evidence="6 7" key="1">
    <citation type="submission" date="2019-12" db="EMBL/GenBank/DDBJ databases">
        <title>Litoreibacter badius sp. nov., a novel bacteriochlorophyll a-containing bacterium in the genus Litoreibacter.</title>
        <authorList>
            <person name="Kanamuro M."/>
            <person name="Takabe Y."/>
            <person name="Mori K."/>
            <person name="Takaichi S."/>
            <person name="Hanada S."/>
        </authorList>
    </citation>
    <scope>NUCLEOTIDE SEQUENCE [LARGE SCALE GENOMIC DNA]</scope>
    <source>
        <strain evidence="6 7">K6</strain>
    </source>
</reference>
<protein>
    <recommendedName>
        <fullName evidence="5">NlpC/P60 domain-containing protein</fullName>
    </recommendedName>
</protein>
<dbReference type="InterPro" id="IPR038765">
    <property type="entry name" value="Papain-like_cys_pep_sf"/>
</dbReference>
<dbReference type="InterPro" id="IPR051794">
    <property type="entry name" value="PG_Endopeptidase_C40"/>
</dbReference>
<dbReference type="EMBL" id="BLJE01000002">
    <property type="protein sequence ID" value="GFE64711.1"/>
    <property type="molecule type" value="Genomic_DNA"/>
</dbReference>
<comment type="caution">
    <text evidence="6">The sequence shown here is derived from an EMBL/GenBank/DDBJ whole genome shotgun (WGS) entry which is preliminary data.</text>
</comment>
<dbReference type="Pfam" id="PF18348">
    <property type="entry name" value="SH3_16"/>
    <property type="match status" value="1"/>
</dbReference>
<organism evidence="6 7">
    <name type="scientific">Litoreibacter roseus</name>
    <dbReference type="NCBI Taxonomy" id="2601869"/>
    <lineage>
        <taxon>Bacteria</taxon>
        <taxon>Pseudomonadati</taxon>
        <taxon>Pseudomonadota</taxon>
        <taxon>Alphaproteobacteria</taxon>
        <taxon>Rhodobacterales</taxon>
        <taxon>Roseobacteraceae</taxon>
        <taxon>Litoreibacter</taxon>
    </lineage>
</organism>
<dbReference type="PANTHER" id="PTHR47359">
    <property type="entry name" value="PEPTIDOGLYCAN DL-ENDOPEPTIDASE CWLO"/>
    <property type="match status" value="1"/>
</dbReference>
<dbReference type="Proteomes" id="UP000436822">
    <property type="component" value="Unassembled WGS sequence"/>
</dbReference>
<accession>A0A6N6JED3</accession>
<dbReference type="Gene3D" id="3.90.1720.10">
    <property type="entry name" value="endopeptidase domain like (from Nostoc punctiforme)"/>
    <property type="match status" value="1"/>
</dbReference>
<name>A0A6N6JED3_9RHOB</name>
<evidence type="ECO:0000259" key="5">
    <source>
        <dbReference type="PROSITE" id="PS51935"/>
    </source>
</evidence>
<dbReference type="GO" id="GO:0008234">
    <property type="term" value="F:cysteine-type peptidase activity"/>
    <property type="evidence" value="ECO:0007669"/>
    <property type="project" value="UniProtKB-KW"/>
</dbReference>
<evidence type="ECO:0000256" key="1">
    <source>
        <dbReference type="ARBA" id="ARBA00007074"/>
    </source>
</evidence>
<dbReference type="InterPro" id="IPR000064">
    <property type="entry name" value="NLP_P60_dom"/>
</dbReference>
<keyword evidence="3" id="KW-0378">Hydrolase</keyword>
<evidence type="ECO:0000256" key="3">
    <source>
        <dbReference type="ARBA" id="ARBA00022801"/>
    </source>
</evidence>
<dbReference type="RefSeq" id="WP_159806102.1">
    <property type="nucleotide sequence ID" value="NZ_BLJE01000002.1"/>
</dbReference>
<dbReference type="SUPFAM" id="SSF54001">
    <property type="entry name" value="Cysteine proteinases"/>
    <property type="match status" value="1"/>
</dbReference>
<feature type="domain" description="NlpC/P60" evidence="5">
    <location>
        <begin position="152"/>
        <end position="275"/>
    </location>
</feature>
<evidence type="ECO:0000313" key="7">
    <source>
        <dbReference type="Proteomes" id="UP000436822"/>
    </source>
</evidence>
<dbReference type="AlphaFoldDB" id="A0A6N6JED3"/>
<dbReference type="PANTHER" id="PTHR47359:SF3">
    <property type="entry name" value="NLP_P60 DOMAIN-CONTAINING PROTEIN-RELATED"/>
    <property type="match status" value="1"/>
</dbReference>
<sequence>MTDARLTPSNERVAAAYLEGQVDAPRYVEGELLQCTCAAADILGKPGGRRTSQLLFGDLFNVLEVHKGHAFGQSVYDGYCGYIREDLLGRAEDATHWVSVPATHLYPAPHLKVMTQGALYFGSEVSVIGIEGTWSRLSGGQCVPSVHLQPIGERRKDPVAVADLLLGTPYLWGGSSRYGIDCSGLIQICWRACGRECPRDSDMQEQDIGHPVEMEDIRRGDLVFWDGHVGLMTSDSIMIHANAHHMAVAYEPLEDAIQRIDEAGDGPVTSIKRPE</sequence>
<keyword evidence="4" id="KW-0788">Thiol protease</keyword>
<dbReference type="GO" id="GO:0006508">
    <property type="term" value="P:proteolysis"/>
    <property type="evidence" value="ECO:0007669"/>
    <property type="project" value="UniProtKB-KW"/>
</dbReference>
<keyword evidence="2" id="KW-0645">Protease</keyword>
<comment type="similarity">
    <text evidence="1">Belongs to the peptidase C40 family.</text>
</comment>
<gene>
    <name evidence="6" type="ORF">KIN_17850</name>
</gene>
<dbReference type="Pfam" id="PF00877">
    <property type="entry name" value="NLPC_P60"/>
    <property type="match status" value="1"/>
</dbReference>
<proteinExistence type="inferred from homology"/>
<evidence type="ECO:0000256" key="4">
    <source>
        <dbReference type="ARBA" id="ARBA00022807"/>
    </source>
</evidence>